<dbReference type="GO" id="GO:0009976">
    <property type="term" value="F:tocopherol cyclase activity"/>
    <property type="evidence" value="ECO:0007669"/>
    <property type="project" value="InterPro"/>
</dbReference>
<organism evidence="1 2">
    <name type="scientific">Lawsonibacter hominis</name>
    <dbReference type="NCBI Taxonomy" id="2763053"/>
    <lineage>
        <taxon>Bacteria</taxon>
        <taxon>Bacillati</taxon>
        <taxon>Bacillota</taxon>
        <taxon>Clostridia</taxon>
        <taxon>Eubacteriales</taxon>
        <taxon>Oscillospiraceae</taxon>
        <taxon>Lawsonibacter</taxon>
    </lineage>
</organism>
<reference evidence="1" key="1">
    <citation type="submission" date="2020-08" db="EMBL/GenBank/DDBJ databases">
        <title>Genome public.</title>
        <authorList>
            <person name="Liu C."/>
            <person name="Sun Q."/>
        </authorList>
    </citation>
    <scope>NUCLEOTIDE SEQUENCE</scope>
    <source>
        <strain evidence="1">NSJ-51</strain>
    </source>
</reference>
<dbReference type="PANTHER" id="PTHR35309">
    <property type="match status" value="1"/>
</dbReference>
<dbReference type="RefSeq" id="WP_186906097.1">
    <property type="nucleotide sequence ID" value="NZ_JACOPP010000001.1"/>
</dbReference>
<dbReference type="AlphaFoldDB" id="A0A8J6J1L7"/>
<name>A0A8J6J1L7_9FIRM</name>
<dbReference type="InterPro" id="IPR025893">
    <property type="entry name" value="Tocopherol_cyclase"/>
</dbReference>
<dbReference type="SUPFAM" id="SSF159245">
    <property type="entry name" value="AttH-like"/>
    <property type="match status" value="1"/>
</dbReference>
<evidence type="ECO:0008006" key="3">
    <source>
        <dbReference type="Google" id="ProtNLM"/>
    </source>
</evidence>
<gene>
    <name evidence="1" type="ORF">H8S57_00120</name>
</gene>
<protein>
    <recommendedName>
        <fullName evidence="3">Tocopherol cyclase</fullName>
    </recommendedName>
</protein>
<dbReference type="Proteomes" id="UP000661435">
    <property type="component" value="Unassembled WGS sequence"/>
</dbReference>
<dbReference type="Pfam" id="PF14249">
    <property type="entry name" value="Tocopherol_cycl"/>
    <property type="match status" value="1"/>
</dbReference>
<comment type="caution">
    <text evidence="1">The sequence shown here is derived from an EMBL/GenBank/DDBJ whole genome shotgun (WGS) entry which is preliminary data.</text>
</comment>
<dbReference type="EMBL" id="JACOPP010000001">
    <property type="protein sequence ID" value="MBC5732133.1"/>
    <property type="molecule type" value="Genomic_DNA"/>
</dbReference>
<evidence type="ECO:0000313" key="2">
    <source>
        <dbReference type="Proteomes" id="UP000661435"/>
    </source>
</evidence>
<accession>A0A8J6J1L7</accession>
<keyword evidence="2" id="KW-1185">Reference proteome</keyword>
<evidence type="ECO:0000313" key="1">
    <source>
        <dbReference type="EMBL" id="MBC5732133.1"/>
    </source>
</evidence>
<proteinExistence type="predicted"/>
<dbReference type="PANTHER" id="PTHR35309:SF4">
    <property type="entry name" value="TOCOPHEROL CYCLASE"/>
    <property type="match status" value="1"/>
</dbReference>
<sequence>MAKYYHGAGRAGPYFEGWYLKCQTKDGRGLALIPALHVDRAGRRSASLQVIADGGAWWAEYPDAALQASEGVFQIWLDGNLFNRKGIWLNVEQSGLSLRGALLCGPFTPLKSDIMGPFRFLPGMECRHGVISMGHTLEGTLTLNGAAMDFTGGTGYVETDRGRSFPSAYLWTQCAWRETRCSSLMLSIADIPLAAGSFTGCICAVLHQGREYRLATYQGARVERWSGGGALIRQGRYRLEAEVLEGRGHPLRAPVEGGMGRIIYERLSAKVRYRFWKENALLFEHTDAHASFEFAEQAYRPDASAVWSD</sequence>